<dbReference type="AlphaFoldDB" id="A0A164W9H4"/>
<dbReference type="STRING" id="1314777.A0A164W9H4"/>
<dbReference type="Proteomes" id="UP000076722">
    <property type="component" value="Unassembled WGS sequence"/>
</dbReference>
<protein>
    <submittedName>
        <fullName evidence="1">Uncharacterized protein</fullName>
    </submittedName>
</protein>
<gene>
    <name evidence="1" type="ORF">SISNIDRAFT_33996</name>
</gene>
<name>A0A164W9H4_9AGAM</name>
<accession>A0A164W9H4</accession>
<evidence type="ECO:0000313" key="2">
    <source>
        <dbReference type="Proteomes" id="UP000076722"/>
    </source>
</evidence>
<evidence type="ECO:0000313" key="1">
    <source>
        <dbReference type="EMBL" id="KZS94858.1"/>
    </source>
</evidence>
<keyword evidence="2" id="KW-1185">Reference proteome</keyword>
<dbReference type="SUPFAM" id="SSF48452">
    <property type="entry name" value="TPR-like"/>
    <property type="match status" value="1"/>
</dbReference>
<dbReference type="Gene3D" id="1.25.40.10">
    <property type="entry name" value="Tetratricopeptide repeat domain"/>
    <property type="match status" value="1"/>
</dbReference>
<reference evidence="1 2" key="1">
    <citation type="journal article" date="2016" name="Mol. Biol. Evol.">
        <title>Comparative Genomics of Early-Diverging Mushroom-Forming Fungi Provides Insights into the Origins of Lignocellulose Decay Capabilities.</title>
        <authorList>
            <person name="Nagy L.G."/>
            <person name="Riley R."/>
            <person name="Tritt A."/>
            <person name="Adam C."/>
            <person name="Daum C."/>
            <person name="Floudas D."/>
            <person name="Sun H."/>
            <person name="Yadav J.S."/>
            <person name="Pangilinan J."/>
            <person name="Larsson K.H."/>
            <person name="Matsuura K."/>
            <person name="Barry K."/>
            <person name="Labutti K."/>
            <person name="Kuo R."/>
            <person name="Ohm R.A."/>
            <person name="Bhattacharya S.S."/>
            <person name="Shirouzu T."/>
            <person name="Yoshinaga Y."/>
            <person name="Martin F.M."/>
            <person name="Grigoriev I.V."/>
            <person name="Hibbett D.S."/>
        </authorList>
    </citation>
    <scope>NUCLEOTIDE SEQUENCE [LARGE SCALE GENOMIC DNA]</scope>
    <source>
        <strain evidence="1 2">HHB9708</strain>
    </source>
</reference>
<proteinExistence type="predicted"/>
<dbReference type="EMBL" id="KV419403">
    <property type="protein sequence ID" value="KZS94858.1"/>
    <property type="molecule type" value="Genomic_DNA"/>
</dbReference>
<sequence>MANALEQRASAKHYSTAVSLIYVNDHASAIKELDKAIELSPREAAYWEKRAEAHIALRQFTPALRDGTQAQALHLASNSVPVDLNLLIARCMLAIGDGASAREHLRMTVLKDNSQNPVGAKLLESARKMADTWDEYREAKQGKKWEVASRALDDLISQCEGGETIELFVARTELAVISRDWETALRYVYDLVLPWLVLTNLVCSLARKAEQASPEALYTAAWVFFLTFNAPEALECMNSIKALDPQHQKTLILHSRLNLLCKRLLDLQTEQNSNGTTTQEYSEQLDLLIDFLGDREEDGRGGALRSTLLTVRAERSIQVRSHPEDFDPTR</sequence>
<dbReference type="InterPro" id="IPR011990">
    <property type="entry name" value="TPR-like_helical_dom_sf"/>
</dbReference>
<organism evidence="1 2">
    <name type="scientific">Sistotremastrum niveocremeum HHB9708</name>
    <dbReference type="NCBI Taxonomy" id="1314777"/>
    <lineage>
        <taxon>Eukaryota</taxon>
        <taxon>Fungi</taxon>
        <taxon>Dikarya</taxon>
        <taxon>Basidiomycota</taxon>
        <taxon>Agaricomycotina</taxon>
        <taxon>Agaricomycetes</taxon>
        <taxon>Sistotremastrales</taxon>
        <taxon>Sistotremastraceae</taxon>
        <taxon>Sertulicium</taxon>
        <taxon>Sertulicium niveocremeum</taxon>
    </lineage>
</organism>